<evidence type="ECO:0000256" key="4">
    <source>
        <dbReference type="ARBA" id="ARBA00023136"/>
    </source>
</evidence>
<dbReference type="EMBL" id="LSSL01000407">
    <property type="protein sequence ID" value="OLY84669.1"/>
    <property type="molecule type" value="Genomic_DNA"/>
</dbReference>
<dbReference type="GO" id="GO:0071218">
    <property type="term" value="P:cellular response to misfolded protein"/>
    <property type="evidence" value="ECO:0007669"/>
    <property type="project" value="TreeGrafter"/>
</dbReference>
<gene>
    <name evidence="8" type="ORF">AYI68_g1159</name>
</gene>
<evidence type="ECO:0000313" key="8">
    <source>
        <dbReference type="EMBL" id="OLY84669.1"/>
    </source>
</evidence>
<dbReference type="PRINTS" id="PR00625">
    <property type="entry name" value="JDOMAIN"/>
</dbReference>
<organism evidence="8 9">
    <name type="scientific">Smittium mucronatum</name>
    <dbReference type="NCBI Taxonomy" id="133383"/>
    <lineage>
        <taxon>Eukaryota</taxon>
        <taxon>Fungi</taxon>
        <taxon>Fungi incertae sedis</taxon>
        <taxon>Zoopagomycota</taxon>
        <taxon>Kickxellomycotina</taxon>
        <taxon>Harpellomycetes</taxon>
        <taxon>Harpellales</taxon>
        <taxon>Legeriomycetaceae</taxon>
        <taxon>Smittium</taxon>
    </lineage>
</organism>
<dbReference type="InterPro" id="IPR051100">
    <property type="entry name" value="DnaJ_subfamily_B/C"/>
</dbReference>
<evidence type="ECO:0000256" key="6">
    <source>
        <dbReference type="SAM" id="Phobius"/>
    </source>
</evidence>
<dbReference type="GO" id="GO:0005789">
    <property type="term" value="C:endoplasmic reticulum membrane"/>
    <property type="evidence" value="ECO:0007669"/>
    <property type="project" value="TreeGrafter"/>
</dbReference>
<dbReference type="InterPro" id="IPR036869">
    <property type="entry name" value="J_dom_sf"/>
</dbReference>
<dbReference type="Pfam" id="PF09320">
    <property type="entry name" value="DUF1977"/>
    <property type="match status" value="1"/>
</dbReference>
<dbReference type="PROSITE" id="PS50076">
    <property type="entry name" value="DNAJ_2"/>
    <property type="match status" value="1"/>
</dbReference>
<dbReference type="Proteomes" id="UP000187455">
    <property type="component" value="Unassembled WGS sequence"/>
</dbReference>
<dbReference type="PANTHER" id="PTHR43908:SF3">
    <property type="entry name" value="AT29763P-RELATED"/>
    <property type="match status" value="1"/>
</dbReference>
<comment type="subcellular location">
    <subcellularLocation>
        <location evidence="1">Membrane</location>
        <topology evidence="1">Single-pass membrane protein</topology>
    </subcellularLocation>
</comment>
<dbReference type="InterPro" id="IPR001623">
    <property type="entry name" value="DnaJ_domain"/>
</dbReference>
<feature type="compositionally biased region" description="Low complexity" evidence="5">
    <location>
        <begin position="64"/>
        <end position="93"/>
    </location>
</feature>
<evidence type="ECO:0000313" key="9">
    <source>
        <dbReference type="Proteomes" id="UP000187455"/>
    </source>
</evidence>
<evidence type="ECO:0000256" key="1">
    <source>
        <dbReference type="ARBA" id="ARBA00004167"/>
    </source>
</evidence>
<keyword evidence="9" id="KW-1185">Reference proteome</keyword>
<keyword evidence="2 6" id="KW-0812">Transmembrane</keyword>
<dbReference type="PANTHER" id="PTHR43908">
    <property type="entry name" value="AT29763P-RELATED"/>
    <property type="match status" value="1"/>
</dbReference>
<comment type="caution">
    <text evidence="8">The sequence shown here is derived from an EMBL/GenBank/DDBJ whole genome shotgun (WGS) entry which is preliminary data.</text>
</comment>
<evidence type="ECO:0000256" key="2">
    <source>
        <dbReference type="ARBA" id="ARBA00022692"/>
    </source>
</evidence>
<accession>A0A1R0H6A6</accession>
<dbReference type="STRING" id="133383.A0A1R0H6A6"/>
<evidence type="ECO:0000256" key="3">
    <source>
        <dbReference type="ARBA" id="ARBA00022989"/>
    </source>
</evidence>
<feature type="domain" description="J" evidence="7">
    <location>
        <begin position="108"/>
        <end position="172"/>
    </location>
</feature>
<reference evidence="8 9" key="1">
    <citation type="journal article" date="2016" name="Mol. Biol. Evol.">
        <title>Genome-Wide Survey of Gut Fungi (Harpellales) Reveals the First Horizontally Transferred Ubiquitin Gene from a Mosquito Host.</title>
        <authorList>
            <person name="Wang Y."/>
            <person name="White M.M."/>
            <person name="Kvist S."/>
            <person name="Moncalvo J.M."/>
        </authorList>
    </citation>
    <scope>NUCLEOTIDE SEQUENCE [LARGE SCALE GENOMIC DNA]</scope>
    <source>
        <strain evidence="8 9">ALG-7-W6</strain>
    </source>
</reference>
<evidence type="ECO:0000259" key="7">
    <source>
        <dbReference type="PROSITE" id="PS50076"/>
    </source>
</evidence>
<protein>
    <submittedName>
        <fullName evidence="8">DnaJ-like protein</fullName>
    </submittedName>
</protein>
<dbReference type="InterPro" id="IPR015399">
    <property type="entry name" value="DUF1977_DnaJ-like"/>
</dbReference>
<dbReference type="Pfam" id="PF00226">
    <property type="entry name" value="DnaJ"/>
    <property type="match status" value="1"/>
</dbReference>
<dbReference type="GO" id="GO:0030544">
    <property type="term" value="F:Hsp70 protein binding"/>
    <property type="evidence" value="ECO:0007669"/>
    <property type="project" value="TreeGrafter"/>
</dbReference>
<dbReference type="AlphaFoldDB" id="A0A1R0H6A6"/>
<keyword evidence="4 6" id="KW-0472">Membrane</keyword>
<dbReference type="SMART" id="SM00271">
    <property type="entry name" value="DnaJ"/>
    <property type="match status" value="1"/>
</dbReference>
<evidence type="ECO:0000256" key="5">
    <source>
        <dbReference type="SAM" id="MobiDB-lite"/>
    </source>
</evidence>
<sequence>MVVNLDEAEKCLDLAKKKFSQNDIEGAIRFANKSIRLHPLPEAQAFLNLMEKKRSLQKDSPSEKSSASTTPQPKPKPSTTEKSPSSNSSTYTKDQVDAVKKILSIKNDYYAVLGVDKGAQQIEIKKSYRKMALQFHPDKNKAPGADEAFKIVSRAFTTLSDDEKKRTYDMYGGETAERTSSSSNYSRAQNFTQYESEINPEDLFNMFFGGQEFGFGEGPRMRTYVNRSQRGYNRFHDFRQQQQPQDDGQGFYKLVPLIIFFAIMILSNLFAGFFSEPETKFSFSRTRVYNTLKHTGPDLHDIPFYVNNREFSNSGLLNSSSKLKKFQRDVFETYVQNTRSRCREQMEFRQEQIHDAHGFLGLFVDQEKLHAARNIQLPACDLLNRLI</sequence>
<name>A0A1R0H6A6_9FUNG</name>
<proteinExistence type="predicted"/>
<dbReference type="SUPFAM" id="SSF46565">
    <property type="entry name" value="Chaperone J-domain"/>
    <property type="match status" value="1"/>
</dbReference>
<feature type="transmembrane region" description="Helical" evidence="6">
    <location>
        <begin position="254"/>
        <end position="275"/>
    </location>
</feature>
<keyword evidence="3 6" id="KW-1133">Transmembrane helix</keyword>
<dbReference type="Gene3D" id="1.10.287.110">
    <property type="entry name" value="DnaJ domain"/>
    <property type="match status" value="1"/>
</dbReference>
<dbReference type="CDD" id="cd06257">
    <property type="entry name" value="DnaJ"/>
    <property type="match status" value="1"/>
</dbReference>
<feature type="region of interest" description="Disordered" evidence="5">
    <location>
        <begin position="54"/>
        <end position="93"/>
    </location>
</feature>
<dbReference type="OrthoDB" id="1507364at2759"/>